<evidence type="ECO:0008006" key="3">
    <source>
        <dbReference type="Google" id="ProtNLM"/>
    </source>
</evidence>
<sequence>MHEITKDGCLLVDRHQRLADVCRKLRSPSISTIAVCGKNGQIQGYIPLWHILQLLKENRAFIDQRIAACTVRQISEALQGTLCCAFHHEGNWKGLRVYGDDANEEMAHMLCVARGDRMLLIRAVRSAASCVIACGTSIISDSLIREAKTRHVSLICTEKGVHEACQTIILSLPLESLMIRKAH</sequence>
<dbReference type="Proteomes" id="UP000823896">
    <property type="component" value="Unassembled WGS sequence"/>
</dbReference>
<name>A0A9D2SW85_9FIRM</name>
<reference evidence="1" key="1">
    <citation type="journal article" date="2021" name="PeerJ">
        <title>Extensive microbial diversity within the chicken gut microbiome revealed by metagenomics and culture.</title>
        <authorList>
            <person name="Gilroy R."/>
            <person name="Ravi A."/>
            <person name="Getino M."/>
            <person name="Pursley I."/>
            <person name="Horton D.L."/>
            <person name="Alikhan N.F."/>
            <person name="Baker D."/>
            <person name="Gharbi K."/>
            <person name="Hall N."/>
            <person name="Watson M."/>
            <person name="Adriaenssens E.M."/>
            <person name="Foster-Nyarko E."/>
            <person name="Jarju S."/>
            <person name="Secka A."/>
            <person name="Antonio M."/>
            <person name="Oren A."/>
            <person name="Chaudhuri R.R."/>
            <person name="La Ragione R."/>
            <person name="Hildebrand F."/>
            <person name="Pallen M.J."/>
        </authorList>
    </citation>
    <scope>NUCLEOTIDE SEQUENCE</scope>
    <source>
        <strain evidence="1">CHK187-11901</strain>
    </source>
</reference>
<dbReference type="SUPFAM" id="SSF54631">
    <property type="entry name" value="CBS-domain pair"/>
    <property type="match status" value="1"/>
</dbReference>
<reference evidence="1" key="2">
    <citation type="submission" date="2021-04" db="EMBL/GenBank/DDBJ databases">
        <authorList>
            <person name="Gilroy R."/>
        </authorList>
    </citation>
    <scope>NUCLEOTIDE SEQUENCE</scope>
    <source>
        <strain evidence="1">CHK187-11901</strain>
    </source>
</reference>
<protein>
    <recommendedName>
        <fullName evidence="3">CBS domain-containing protein</fullName>
    </recommendedName>
</protein>
<proteinExistence type="predicted"/>
<accession>A0A9D2SW85</accession>
<organism evidence="1 2">
    <name type="scientific">Candidatus Merdibacter merdavium</name>
    <dbReference type="NCBI Taxonomy" id="2838692"/>
    <lineage>
        <taxon>Bacteria</taxon>
        <taxon>Bacillati</taxon>
        <taxon>Bacillota</taxon>
        <taxon>Erysipelotrichia</taxon>
        <taxon>Erysipelotrichales</taxon>
        <taxon>Erysipelotrichaceae</taxon>
        <taxon>Merdibacter</taxon>
    </lineage>
</organism>
<gene>
    <name evidence="1" type="ORF">H9702_06190</name>
</gene>
<evidence type="ECO:0000313" key="2">
    <source>
        <dbReference type="Proteomes" id="UP000823896"/>
    </source>
</evidence>
<dbReference type="Gene3D" id="3.40.1390.20">
    <property type="entry name" value="HprK N-terminal domain-like"/>
    <property type="match status" value="1"/>
</dbReference>
<evidence type="ECO:0000313" key="1">
    <source>
        <dbReference type="EMBL" id="HJC36704.1"/>
    </source>
</evidence>
<dbReference type="InterPro" id="IPR046342">
    <property type="entry name" value="CBS_dom_sf"/>
</dbReference>
<dbReference type="EMBL" id="DWWM01000042">
    <property type="protein sequence ID" value="HJC36704.1"/>
    <property type="molecule type" value="Genomic_DNA"/>
</dbReference>
<comment type="caution">
    <text evidence="1">The sequence shown here is derived from an EMBL/GenBank/DDBJ whole genome shotgun (WGS) entry which is preliminary data.</text>
</comment>
<dbReference type="AlphaFoldDB" id="A0A9D2SW85"/>
<dbReference type="InterPro" id="IPR028979">
    <property type="entry name" value="Ser_kin/Pase_Hpr-like_N_sf"/>
</dbReference>
<dbReference type="SUPFAM" id="SSF75138">
    <property type="entry name" value="HprK N-terminal domain-like"/>
    <property type="match status" value="1"/>
</dbReference>